<name>A0A0A9BVY3_ARUDO</name>
<protein>
    <submittedName>
        <fullName evidence="1">Uncharacterized protein</fullName>
    </submittedName>
</protein>
<proteinExistence type="predicted"/>
<organism evidence="1">
    <name type="scientific">Arundo donax</name>
    <name type="common">Giant reed</name>
    <name type="synonym">Donax arundinaceus</name>
    <dbReference type="NCBI Taxonomy" id="35708"/>
    <lineage>
        <taxon>Eukaryota</taxon>
        <taxon>Viridiplantae</taxon>
        <taxon>Streptophyta</taxon>
        <taxon>Embryophyta</taxon>
        <taxon>Tracheophyta</taxon>
        <taxon>Spermatophyta</taxon>
        <taxon>Magnoliopsida</taxon>
        <taxon>Liliopsida</taxon>
        <taxon>Poales</taxon>
        <taxon>Poaceae</taxon>
        <taxon>PACMAD clade</taxon>
        <taxon>Arundinoideae</taxon>
        <taxon>Arundineae</taxon>
        <taxon>Arundo</taxon>
    </lineage>
</organism>
<accession>A0A0A9BVY3</accession>
<dbReference type="AlphaFoldDB" id="A0A0A9BVY3"/>
<reference evidence="1" key="1">
    <citation type="submission" date="2014-09" db="EMBL/GenBank/DDBJ databases">
        <authorList>
            <person name="Magalhaes I.L.F."/>
            <person name="Oliveira U."/>
            <person name="Santos F.R."/>
            <person name="Vidigal T.H.D.A."/>
            <person name="Brescovit A.D."/>
            <person name="Santos A.J."/>
        </authorList>
    </citation>
    <scope>NUCLEOTIDE SEQUENCE</scope>
    <source>
        <tissue evidence="1">Shoot tissue taken approximately 20 cm above the soil surface</tissue>
    </source>
</reference>
<reference evidence="1" key="2">
    <citation type="journal article" date="2015" name="Data Brief">
        <title>Shoot transcriptome of the giant reed, Arundo donax.</title>
        <authorList>
            <person name="Barrero R.A."/>
            <person name="Guerrero F.D."/>
            <person name="Moolhuijzen P."/>
            <person name="Goolsby J.A."/>
            <person name="Tidwell J."/>
            <person name="Bellgard S.E."/>
            <person name="Bellgard M.I."/>
        </authorList>
    </citation>
    <scope>NUCLEOTIDE SEQUENCE</scope>
    <source>
        <tissue evidence="1">Shoot tissue taken approximately 20 cm above the soil surface</tissue>
    </source>
</reference>
<dbReference type="EMBL" id="GBRH01230434">
    <property type="protein sequence ID" value="JAD67461.1"/>
    <property type="molecule type" value="Transcribed_RNA"/>
</dbReference>
<sequence>MSKQKSQQNTQGDKDCSLYHLKITKFGTQVTITFLNTLTNGNLSLYLLYTERKRLMCCFNSQVLNPPFLPPSVPGFQSF</sequence>
<evidence type="ECO:0000313" key="1">
    <source>
        <dbReference type="EMBL" id="JAD67461.1"/>
    </source>
</evidence>